<accession>A0AA46P3G9</accession>
<evidence type="ECO:0000313" key="2">
    <source>
        <dbReference type="Proteomes" id="UP001163104"/>
    </source>
</evidence>
<sequence length="344" mass="40038">MQGWIKLHRKILENEIWHDVTTFRLFTLLLLQAVHKDGVKVKGIELRRGQYLRSYSKLAEDLEYKEKRGFKKVSKSTVLRSVKKLVDEGIVSVNETDYGTVFTILKYQEYQGIDDDNETPIETDNEPLSERNRNVIETLSKQEQELKNLRIKELNTSTKDPVDVIAEKFIDLRTAAEGRSVYPTTKDYEAIARIVARGMPLPQTIKLLEQCFAEYKERQPNGAIKAFGYCEKYIMDHYEALVAREQAKEAAKNVKPFKSNNSYKPKGMRSKPIRTEMLPEWFYENEHPKQPIKEKSPDQIAADKAELDEMLRKMQEREVPSNQDELARKKAELHEKLKILRSGS</sequence>
<name>A0AA46P3G9_CYTFI</name>
<proteinExistence type="predicted"/>
<dbReference type="EMBL" id="CP107027">
    <property type="protein sequence ID" value="UYG96662.1"/>
    <property type="molecule type" value="Genomic_DNA"/>
</dbReference>
<reference evidence="1" key="1">
    <citation type="submission" date="2022-10" db="EMBL/GenBank/DDBJ databases">
        <title>Mechanism of multi-heavy metal repair in Cytobacillus Firmus M7.</title>
        <authorList>
            <person name="Li X."/>
            <person name="Yu C."/>
        </authorList>
    </citation>
    <scope>NUCLEOTIDE SEQUENCE</scope>
    <source>
        <strain evidence="1">M7</strain>
    </source>
</reference>
<protein>
    <submittedName>
        <fullName evidence="1">Uncharacterized protein</fullName>
    </submittedName>
</protein>
<organism evidence="1 2">
    <name type="scientific">Cytobacillus firmus</name>
    <name type="common">Bacillus firmus</name>
    <dbReference type="NCBI Taxonomy" id="1399"/>
    <lineage>
        <taxon>Bacteria</taxon>
        <taxon>Bacillati</taxon>
        <taxon>Bacillota</taxon>
        <taxon>Bacilli</taxon>
        <taxon>Bacillales</taxon>
        <taxon>Bacillaceae</taxon>
        <taxon>Cytobacillus</taxon>
    </lineage>
</organism>
<dbReference type="AlphaFoldDB" id="A0AA46P3G9"/>
<evidence type="ECO:0000313" key="1">
    <source>
        <dbReference type="EMBL" id="UYG96662.1"/>
    </source>
</evidence>
<gene>
    <name evidence="1" type="ORF">OD459_06420</name>
</gene>
<dbReference type="RefSeq" id="WP_231594052.1">
    <property type="nucleotide sequence ID" value="NZ_CP107027.1"/>
</dbReference>
<dbReference type="Proteomes" id="UP001163104">
    <property type="component" value="Chromosome"/>
</dbReference>